<accession>A0A165SLZ0</accession>
<keyword evidence="1" id="KW-0560">Oxidoreductase</keyword>
<evidence type="ECO:0000256" key="1">
    <source>
        <dbReference type="ARBA" id="ARBA00023002"/>
    </source>
</evidence>
<feature type="compositionally biased region" description="Low complexity" evidence="2">
    <location>
        <begin position="350"/>
        <end position="376"/>
    </location>
</feature>
<dbReference type="InterPro" id="IPR036188">
    <property type="entry name" value="FAD/NAD-bd_sf"/>
</dbReference>
<dbReference type="Gene3D" id="3.30.9.10">
    <property type="entry name" value="D-Amino Acid Oxidase, subunit A, domain 2"/>
    <property type="match status" value="1"/>
</dbReference>
<feature type="compositionally biased region" description="Low complexity" evidence="2">
    <location>
        <begin position="1"/>
        <end position="12"/>
    </location>
</feature>
<gene>
    <name evidence="4" type="ORF">AKL17_2062</name>
</gene>
<evidence type="ECO:0000259" key="3">
    <source>
        <dbReference type="Pfam" id="PF01266"/>
    </source>
</evidence>
<sequence length="376" mass="39466">MFPRATPSASAPDPAPNPPDNRRDGRFDVAVIGAGIVGCALARRLALDGARVVVLEKAAEVLDGASKGNSGILHTGFDAPEGSLELDCIKAGHAEYLEIRERLNLPLVRSAALVLAWTGEEAVALPGLMQQALANGVTDVEPLERAALLALEPGLAPTVRAGFRVPGEAIIDPWSAAHAYLLQALENGALLLRGAEVTGGSHDGTDWQLDTPRGKVTAGLVINAAGNYGDIVDDRLIGRRDFTLRPRKGQFVVYDKPAAALAGHILLPVPTKITKGVVVCRTIWGNLLVGPTAEDQDERATATLVPEALAALKARARRSCPGWRASRSAPSMPGCAPRPSSRITRSAGTRRPMSPWAASAPPASAPRLALPATSRR</sequence>
<dbReference type="KEGG" id="daa:AKL17_2062"/>
<feature type="domain" description="FAD dependent oxidoreductase" evidence="3">
    <location>
        <begin position="28"/>
        <end position="324"/>
    </location>
</feature>
<feature type="region of interest" description="Disordered" evidence="2">
    <location>
        <begin position="322"/>
        <end position="376"/>
    </location>
</feature>
<protein>
    <submittedName>
        <fullName evidence="4">FAD dependent oxidoreductase</fullName>
    </submittedName>
</protein>
<keyword evidence="5" id="KW-1185">Reference proteome</keyword>
<dbReference type="PANTHER" id="PTHR42720:SF1">
    <property type="entry name" value="GLYCEROL 3-PHOSPHATE OXIDASE"/>
    <property type="match status" value="1"/>
</dbReference>
<reference evidence="4 5" key="1">
    <citation type="submission" date="2015-09" db="EMBL/GenBank/DDBJ databases">
        <title>Complete genome sequence of Defluviimonas alba cai42t isolated from an oilfield in Xinjiang.</title>
        <authorList>
            <person name="Geng S."/>
            <person name="Pan X."/>
            <person name="Wu X."/>
        </authorList>
    </citation>
    <scope>NUCLEOTIDE SEQUENCE [LARGE SCALE GENOMIC DNA]</scope>
    <source>
        <strain evidence="5">cai42</strain>
    </source>
</reference>
<organism evidence="4 5">
    <name type="scientific">Frigidibacter mobilis</name>
    <dbReference type="NCBI Taxonomy" id="1335048"/>
    <lineage>
        <taxon>Bacteria</taxon>
        <taxon>Pseudomonadati</taxon>
        <taxon>Pseudomonadota</taxon>
        <taxon>Alphaproteobacteria</taxon>
        <taxon>Rhodobacterales</taxon>
        <taxon>Paracoccaceae</taxon>
        <taxon>Frigidibacter</taxon>
    </lineage>
</organism>
<dbReference type="Pfam" id="PF01266">
    <property type="entry name" value="DAO"/>
    <property type="match status" value="1"/>
</dbReference>
<dbReference type="PANTHER" id="PTHR42720">
    <property type="entry name" value="GLYCEROL-3-PHOSPHATE DEHYDROGENASE"/>
    <property type="match status" value="1"/>
</dbReference>
<evidence type="ECO:0000313" key="5">
    <source>
        <dbReference type="Proteomes" id="UP000076128"/>
    </source>
</evidence>
<dbReference type="Proteomes" id="UP000076128">
    <property type="component" value="Chromosome"/>
</dbReference>
<dbReference type="InterPro" id="IPR052745">
    <property type="entry name" value="G3P_Oxidase/Oxidoreductase"/>
</dbReference>
<dbReference type="InterPro" id="IPR006076">
    <property type="entry name" value="FAD-dep_OxRdtase"/>
</dbReference>
<dbReference type="AlphaFoldDB" id="A0A165SLZ0"/>
<dbReference type="STRING" id="1335048.AKL17_2062"/>
<evidence type="ECO:0000313" key="4">
    <source>
        <dbReference type="EMBL" id="AMY69309.1"/>
    </source>
</evidence>
<dbReference type="GO" id="GO:0016491">
    <property type="term" value="F:oxidoreductase activity"/>
    <property type="evidence" value="ECO:0007669"/>
    <property type="project" value="UniProtKB-KW"/>
</dbReference>
<dbReference type="EMBL" id="CP012661">
    <property type="protein sequence ID" value="AMY69309.1"/>
    <property type="molecule type" value="Genomic_DNA"/>
</dbReference>
<proteinExistence type="predicted"/>
<dbReference type="PATRIC" id="fig|1335048.3.peg.2152"/>
<dbReference type="RefSeq" id="WP_269465716.1">
    <property type="nucleotide sequence ID" value="NZ_CP012661.1"/>
</dbReference>
<feature type="region of interest" description="Disordered" evidence="2">
    <location>
        <begin position="1"/>
        <end position="24"/>
    </location>
</feature>
<dbReference type="SUPFAM" id="SSF51905">
    <property type="entry name" value="FAD/NAD(P)-binding domain"/>
    <property type="match status" value="1"/>
</dbReference>
<dbReference type="Gene3D" id="3.50.50.60">
    <property type="entry name" value="FAD/NAD(P)-binding domain"/>
    <property type="match status" value="1"/>
</dbReference>
<evidence type="ECO:0000256" key="2">
    <source>
        <dbReference type="SAM" id="MobiDB-lite"/>
    </source>
</evidence>
<name>A0A165SLZ0_9RHOB</name>